<feature type="transmembrane region" description="Helical" evidence="4">
    <location>
        <begin position="254"/>
        <end position="275"/>
    </location>
</feature>
<feature type="compositionally biased region" description="Acidic residues" evidence="5">
    <location>
        <begin position="90"/>
        <end position="100"/>
    </location>
</feature>
<evidence type="ECO:0000256" key="1">
    <source>
        <dbReference type="ARBA" id="ARBA00022692"/>
    </source>
</evidence>
<feature type="transmembrane region" description="Helical" evidence="4">
    <location>
        <begin position="281"/>
        <end position="304"/>
    </location>
</feature>
<dbReference type="GO" id="GO:0016020">
    <property type="term" value="C:membrane"/>
    <property type="evidence" value="ECO:0007669"/>
    <property type="project" value="UniProtKB-SubCell"/>
</dbReference>
<keyword evidence="3 4" id="KW-0472">Membrane</keyword>
<keyword evidence="4" id="KW-0813">Transport</keyword>
<dbReference type="GO" id="GO:0005375">
    <property type="term" value="F:copper ion transmembrane transporter activity"/>
    <property type="evidence" value="ECO:0007669"/>
    <property type="project" value="UniProtKB-UniRule"/>
</dbReference>
<organism evidence="7">
    <name type="scientific">Theileria annulata</name>
    <dbReference type="NCBI Taxonomy" id="5874"/>
    <lineage>
        <taxon>Eukaryota</taxon>
        <taxon>Sar</taxon>
        <taxon>Alveolata</taxon>
        <taxon>Apicomplexa</taxon>
        <taxon>Aconoidasida</taxon>
        <taxon>Piroplasmida</taxon>
        <taxon>Theileriidae</taxon>
        <taxon>Theileria</taxon>
    </lineage>
</organism>
<evidence type="ECO:0000256" key="4">
    <source>
        <dbReference type="RuleBase" id="RU367022"/>
    </source>
</evidence>
<feature type="non-terminal residue" evidence="7">
    <location>
        <position position="328"/>
    </location>
</feature>
<keyword evidence="6" id="KW-0732">Signal</keyword>
<feature type="compositionally biased region" description="Acidic residues" evidence="5">
    <location>
        <begin position="65"/>
        <end position="82"/>
    </location>
</feature>
<feature type="region of interest" description="Disordered" evidence="5">
    <location>
        <begin position="33"/>
        <end position="189"/>
    </location>
</feature>
<dbReference type="PANTHER" id="PTHR12483">
    <property type="entry name" value="SOLUTE CARRIER FAMILY 31 COPPER TRANSPORTERS"/>
    <property type="match status" value="1"/>
</dbReference>
<name>Q8WPJ0_THEAN</name>
<evidence type="ECO:0000256" key="6">
    <source>
        <dbReference type="SAM" id="SignalP"/>
    </source>
</evidence>
<dbReference type="Pfam" id="PF12406">
    <property type="entry name" value="DUF3664"/>
    <property type="match status" value="1"/>
</dbReference>
<proteinExistence type="inferred from homology"/>
<evidence type="ECO:0000313" key="7">
    <source>
        <dbReference type="EMBL" id="CAC87577.1"/>
    </source>
</evidence>
<gene>
    <name evidence="7" type="primary">sp</name>
</gene>
<feature type="compositionally biased region" description="Low complexity" evidence="5">
    <location>
        <begin position="39"/>
        <end position="51"/>
    </location>
</feature>
<dbReference type="EMBL" id="AJ316250">
    <property type="protein sequence ID" value="CAC87577.1"/>
    <property type="molecule type" value="Genomic_DNA"/>
</dbReference>
<comment type="similarity">
    <text evidence="4">Belongs to the copper transporter (Ctr) (TC 1.A.56) family. SLC31A subfamily.</text>
</comment>
<dbReference type="InterPro" id="IPR022131">
    <property type="entry name" value="DUF3664"/>
</dbReference>
<feature type="transmembrane region" description="Helical" evidence="4">
    <location>
        <begin position="220"/>
        <end position="242"/>
    </location>
</feature>
<comment type="subcellular location">
    <subcellularLocation>
        <location evidence="4">Membrane</location>
        <topology evidence="4">Multi-pass membrane protein</topology>
    </subcellularLocation>
</comment>
<feature type="compositionally biased region" description="Polar residues" evidence="5">
    <location>
        <begin position="142"/>
        <end position="155"/>
    </location>
</feature>
<protein>
    <recommendedName>
        <fullName evidence="4">Copper transport protein</fullName>
    </recommendedName>
</protein>
<dbReference type="Pfam" id="PF04145">
    <property type="entry name" value="Ctr"/>
    <property type="match status" value="1"/>
</dbReference>
<accession>Q8WPJ0</accession>
<keyword evidence="2 4" id="KW-1133">Transmembrane helix</keyword>
<dbReference type="AlphaFoldDB" id="Q8WPJ0"/>
<keyword evidence="4" id="KW-0187">Copper transport</keyword>
<feature type="compositionally biased region" description="Polar residues" evidence="5">
    <location>
        <begin position="108"/>
        <end position="118"/>
    </location>
</feature>
<reference evidence="7" key="1">
    <citation type="journal article" date="2002" name="Mol. Biochem. Parasitol.">
        <title>Characterization of a polymorphic Theileria annulata surface protein (TaSP) closely related to PIM of Theileria parva: implications for use in diagnostic tests and subunit vaccines.</title>
        <authorList>
            <person name="Schnittger L."/>
            <person name="Katzer F."/>
            <person name="Biermann R."/>
            <person name="Shayan P."/>
            <person name="Boguslawski K."/>
            <person name="McKellar S."/>
            <person name="Beyer D."/>
            <person name="Shiels B.R."/>
            <person name="Ahmed J.S."/>
        </authorList>
    </citation>
    <scope>NUCLEOTIDE SEQUENCE</scope>
</reference>
<evidence type="ECO:0000256" key="2">
    <source>
        <dbReference type="ARBA" id="ARBA00022989"/>
    </source>
</evidence>
<keyword evidence="1 4" id="KW-0812">Transmembrane</keyword>
<keyword evidence="4" id="KW-0406">Ion transport</keyword>
<sequence length="328" mass="37007">MKFFYLFVLFPILLKFCECGPFLPLDRQLNPIDFDPNDDQQPLDPNQLIDQAEQSQEPIQATEESPQEQEQIETQESEELEPESVSVEVPTEETAPEESIEPTKQPEQDTQPVATQAEDSTETQDSKQESTQQPVDEPAIQPTESTPTKASSSGDGSAPCHGKHHDDDSDGKEPKSDHDKRPKDKKPFVPKTSQCCGPFFTNSYKIVVAFDWWLCDKVPWQYALTLLALFGFSLLSPCLKAYREVLRAKAIRSFIFDCFLTHLFLFLIAFCAYALDFLLMLVVMTFNVGVFFAVITGYTVGYLVSSLAYSTLRSHPARSSSFSRINED</sequence>
<feature type="signal peptide" evidence="6">
    <location>
        <begin position="1"/>
        <end position="19"/>
    </location>
</feature>
<dbReference type="InterPro" id="IPR007274">
    <property type="entry name" value="Cop_transporter"/>
</dbReference>
<evidence type="ECO:0000256" key="5">
    <source>
        <dbReference type="SAM" id="MobiDB-lite"/>
    </source>
</evidence>
<evidence type="ECO:0000256" key="3">
    <source>
        <dbReference type="ARBA" id="ARBA00023136"/>
    </source>
</evidence>
<feature type="chain" id="PRO_5004315401" description="Copper transport protein" evidence="6">
    <location>
        <begin position="20"/>
        <end position="328"/>
    </location>
</feature>
<keyword evidence="4" id="KW-0186">Copper</keyword>
<feature type="compositionally biased region" description="Basic and acidic residues" evidence="5">
    <location>
        <begin position="164"/>
        <end position="187"/>
    </location>
</feature>